<evidence type="ECO:0000313" key="1">
    <source>
        <dbReference type="EMBL" id="KAJ4191344.1"/>
    </source>
</evidence>
<dbReference type="Proteomes" id="UP001152087">
    <property type="component" value="Unassembled WGS sequence"/>
</dbReference>
<comment type="caution">
    <text evidence="1">The sequence shown here is derived from an EMBL/GenBank/DDBJ whole genome shotgun (WGS) entry which is preliminary data.</text>
</comment>
<accession>A0A9W8RBU9</accession>
<sequence>MFQKPFGAWKPVMERLGAPRDLCVHLATSSWSLSLQREMKAMGIAQWTWKTLARPYRELEIDGHGASVVDKFSSCPVSGHVYHDVLASRQDPPTADIHRP</sequence>
<gene>
    <name evidence="1" type="ORF">NW755_004527</name>
</gene>
<organism evidence="1 2">
    <name type="scientific">Fusarium falciforme</name>
    <dbReference type="NCBI Taxonomy" id="195108"/>
    <lineage>
        <taxon>Eukaryota</taxon>
        <taxon>Fungi</taxon>
        <taxon>Dikarya</taxon>
        <taxon>Ascomycota</taxon>
        <taxon>Pezizomycotina</taxon>
        <taxon>Sordariomycetes</taxon>
        <taxon>Hypocreomycetidae</taxon>
        <taxon>Hypocreales</taxon>
        <taxon>Nectriaceae</taxon>
        <taxon>Fusarium</taxon>
        <taxon>Fusarium solani species complex</taxon>
    </lineage>
</organism>
<keyword evidence="2" id="KW-1185">Reference proteome</keyword>
<name>A0A9W8RBU9_9HYPO</name>
<reference evidence="1" key="1">
    <citation type="submission" date="2022-09" db="EMBL/GenBank/DDBJ databases">
        <title>Fusarium specimens isolated from Avocado Roots.</title>
        <authorList>
            <person name="Stajich J."/>
            <person name="Roper C."/>
            <person name="Heimlech-Rivalta G."/>
        </authorList>
    </citation>
    <scope>NUCLEOTIDE SEQUENCE</scope>
    <source>
        <strain evidence="1">A02</strain>
    </source>
</reference>
<protein>
    <submittedName>
        <fullName evidence="1">Uncharacterized protein</fullName>
    </submittedName>
</protein>
<proteinExistence type="predicted"/>
<dbReference type="AlphaFoldDB" id="A0A9W8RBU9"/>
<dbReference type="EMBL" id="JAOQAV010000009">
    <property type="protein sequence ID" value="KAJ4191344.1"/>
    <property type="molecule type" value="Genomic_DNA"/>
</dbReference>
<evidence type="ECO:0000313" key="2">
    <source>
        <dbReference type="Proteomes" id="UP001152087"/>
    </source>
</evidence>